<feature type="transmembrane region" description="Helical" evidence="7">
    <location>
        <begin position="53"/>
        <end position="73"/>
    </location>
</feature>
<evidence type="ECO:0000256" key="3">
    <source>
        <dbReference type="ARBA" id="ARBA00022692"/>
    </source>
</evidence>
<reference evidence="9 10" key="1">
    <citation type="submission" date="2011-02" db="EMBL/GenBank/DDBJ databases">
        <title>The Genome Sequence of Sphaeroforma arctica JP610.</title>
        <authorList>
            <consortium name="The Broad Institute Genome Sequencing Platform"/>
            <person name="Russ C."/>
            <person name="Cuomo C."/>
            <person name="Young S.K."/>
            <person name="Zeng Q."/>
            <person name="Gargeya S."/>
            <person name="Alvarado L."/>
            <person name="Berlin A."/>
            <person name="Chapman S.B."/>
            <person name="Chen Z."/>
            <person name="Freedman E."/>
            <person name="Gellesch M."/>
            <person name="Goldberg J."/>
            <person name="Griggs A."/>
            <person name="Gujja S."/>
            <person name="Heilman E."/>
            <person name="Heiman D."/>
            <person name="Howarth C."/>
            <person name="Mehta T."/>
            <person name="Neiman D."/>
            <person name="Pearson M."/>
            <person name="Roberts A."/>
            <person name="Saif S."/>
            <person name="Shea T."/>
            <person name="Shenoy N."/>
            <person name="Sisk P."/>
            <person name="Stolte C."/>
            <person name="Sykes S."/>
            <person name="White J."/>
            <person name="Yandava C."/>
            <person name="Burger G."/>
            <person name="Gray M.W."/>
            <person name="Holland P.W.H."/>
            <person name="King N."/>
            <person name="Lang F.B.F."/>
            <person name="Roger A.J."/>
            <person name="Ruiz-Trillo I."/>
            <person name="Haas B."/>
            <person name="Nusbaum C."/>
            <person name="Birren B."/>
        </authorList>
    </citation>
    <scope>NUCLEOTIDE SEQUENCE [LARGE SCALE GENOMIC DNA]</scope>
    <source>
        <strain evidence="9 10">JP610</strain>
    </source>
</reference>
<dbReference type="Pfam" id="PF09335">
    <property type="entry name" value="VTT_dom"/>
    <property type="match status" value="1"/>
</dbReference>
<evidence type="ECO:0000259" key="8">
    <source>
        <dbReference type="Pfam" id="PF09335"/>
    </source>
</evidence>
<feature type="transmembrane region" description="Helical" evidence="7">
    <location>
        <begin position="281"/>
        <end position="301"/>
    </location>
</feature>
<protein>
    <recommendedName>
        <fullName evidence="8">VTT domain-containing protein</fullName>
    </recommendedName>
</protein>
<dbReference type="InterPro" id="IPR032816">
    <property type="entry name" value="VTT_dom"/>
</dbReference>
<accession>A0A0L0GDF6</accession>
<proteinExistence type="predicted"/>
<keyword evidence="10" id="KW-1185">Reference proteome</keyword>
<dbReference type="STRING" id="667725.A0A0L0GDF6"/>
<evidence type="ECO:0000256" key="1">
    <source>
        <dbReference type="ARBA" id="ARBA00004651"/>
    </source>
</evidence>
<evidence type="ECO:0000256" key="4">
    <source>
        <dbReference type="ARBA" id="ARBA00022989"/>
    </source>
</evidence>
<dbReference type="PANTHER" id="PTHR12677:SF59">
    <property type="entry name" value="GOLGI APPARATUS MEMBRANE PROTEIN TVP38-RELATED"/>
    <property type="match status" value="1"/>
</dbReference>
<feature type="region of interest" description="Disordered" evidence="6">
    <location>
        <begin position="1"/>
        <end position="20"/>
    </location>
</feature>
<evidence type="ECO:0000256" key="2">
    <source>
        <dbReference type="ARBA" id="ARBA00022475"/>
    </source>
</evidence>
<evidence type="ECO:0000313" key="10">
    <source>
        <dbReference type="Proteomes" id="UP000054560"/>
    </source>
</evidence>
<keyword evidence="5 7" id="KW-0472">Membrane</keyword>
<evidence type="ECO:0000256" key="6">
    <source>
        <dbReference type="SAM" id="MobiDB-lite"/>
    </source>
</evidence>
<name>A0A0L0GDF6_9EUKA</name>
<dbReference type="AlphaFoldDB" id="A0A0L0GDF6"/>
<dbReference type="Proteomes" id="UP000054560">
    <property type="component" value="Unassembled WGS sequence"/>
</dbReference>
<dbReference type="OrthoDB" id="166803at2759"/>
<dbReference type="EMBL" id="KQ241659">
    <property type="protein sequence ID" value="KNC86283.1"/>
    <property type="molecule type" value="Genomic_DNA"/>
</dbReference>
<evidence type="ECO:0000256" key="7">
    <source>
        <dbReference type="SAM" id="Phobius"/>
    </source>
</evidence>
<dbReference type="PANTHER" id="PTHR12677">
    <property type="entry name" value="GOLGI APPARATUS MEMBRANE PROTEIN TVP38-RELATED"/>
    <property type="match status" value="1"/>
</dbReference>
<dbReference type="GeneID" id="25902049"/>
<gene>
    <name evidence="9" type="ORF">SARC_01545</name>
</gene>
<dbReference type="GO" id="GO:0005886">
    <property type="term" value="C:plasma membrane"/>
    <property type="evidence" value="ECO:0007669"/>
    <property type="project" value="UniProtKB-SubCell"/>
</dbReference>
<evidence type="ECO:0000313" key="9">
    <source>
        <dbReference type="EMBL" id="KNC86283.1"/>
    </source>
</evidence>
<feature type="transmembrane region" description="Helical" evidence="7">
    <location>
        <begin position="240"/>
        <end position="261"/>
    </location>
</feature>
<dbReference type="eggNOG" id="KOG3140">
    <property type="taxonomic scope" value="Eukaryota"/>
</dbReference>
<organism evidence="9 10">
    <name type="scientific">Sphaeroforma arctica JP610</name>
    <dbReference type="NCBI Taxonomy" id="667725"/>
    <lineage>
        <taxon>Eukaryota</taxon>
        <taxon>Ichthyosporea</taxon>
        <taxon>Ichthyophonida</taxon>
        <taxon>Sphaeroforma</taxon>
    </lineage>
</organism>
<comment type="subcellular location">
    <subcellularLocation>
        <location evidence="1">Cell membrane</location>
        <topology evidence="1">Multi-pass membrane protein</topology>
    </subcellularLocation>
</comment>
<sequence>MLEEETPIDTPEGHNGTHTFDRASRRLSFGSVQTHKSRTRSILDWIIHHKLKLFAASVWVVIIIAFFVAIRKSDQSVGELIFNSLTTVGASKWGSLVFVVLYVARLILFIPGTALTILGGFLFGAWKGLLLVLIGANLSATCAYYIGSYFGNDLFDNGARSHDVVSESSNQSGQDADNSADNDSFLLAGGGDSSTSTIHKYTHRLRQNAFETVLIMRLIFLPFDLVSYLAGFLRVGLWPFILATAIGILPGALSFILLGASSTPEEMKQFVVHGHLPKLDWRALAGSVAMLVISLLVSRVLKSRRDSS</sequence>
<evidence type="ECO:0000256" key="5">
    <source>
        <dbReference type="ARBA" id="ARBA00023136"/>
    </source>
</evidence>
<feature type="transmembrane region" description="Helical" evidence="7">
    <location>
        <begin position="93"/>
        <end position="122"/>
    </location>
</feature>
<keyword evidence="4 7" id="KW-1133">Transmembrane helix</keyword>
<feature type="domain" description="VTT" evidence="8">
    <location>
        <begin position="110"/>
        <end position="260"/>
    </location>
</feature>
<feature type="transmembrane region" description="Helical" evidence="7">
    <location>
        <begin position="129"/>
        <end position="147"/>
    </location>
</feature>
<dbReference type="RefSeq" id="XP_014160185.1">
    <property type="nucleotide sequence ID" value="XM_014304710.1"/>
</dbReference>
<dbReference type="InterPro" id="IPR015414">
    <property type="entry name" value="TMEM64"/>
</dbReference>
<feature type="transmembrane region" description="Helical" evidence="7">
    <location>
        <begin position="214"/>
        <end position="233"/>
    </location>
</feature>
<keyword evidence="2" id="KW-1003">Cell membrane</keyword>
<keyword evidence="3 7" id="KW-0812">Transmembrane</keyword>